<evidence type="ECO:0000313" key="2">
    <source>
        <dbReference type="EMBL" id="MYL97028.1"/>
    </source>
</evidence>
<dbReference type="Proteomes" id="UP000465810">
    <property type="component" value="Unassembled WGS sequence"/>
</dbReference>
<organism evidence="2 3">
    <name type="scientific">Novosphingobium silvae</name>
    <dbReference type="NCBI Taxonomy" id="2692619"/>
    <lineage>
        <taxon>Bacteria</taxon>
        <taxon>Pseudomonadati</taxon>
        <taxon>Pseudomonadota</taxon>
        <taxon>Alphaproteobacteria</taxon>
        <taxon>Sphingomonadales</taxon>
        <taxon>Sphingomonadaceae</taxon>
        <taxon>Novosphingobium</taxon>
    </lineage>
</organism>
<dbReference type="EMBL" id="WVTD01000002">
    <property type="protein sequence ID" value="MYL97028.1"/>
    <property type="molecule type" value="Genomic_DNA"/>
</dbReference>
<feature type="domain" description="YdhG-like" evidence="1">
    <location>
        <begin position="19"/>
        <end position="95"/>
    </location>
</feature>
<protein>
    <recommendedName>
        <fullName evidence="1">YdhG-like domain-containing protein</fullName>
    </recommendedName>
</protein>
<dbReference type="Gene3D" id="3.90.1150.200">
    <property type="match status" value="1"/>
</dbReference>
<evidence type="ECO:0000313" key="3">
    <source>
        <dbReference type="Proteomes" id="UP000465810"/>
    </source>
</evidence>
<proteinExistence type="predicted"/>
<evidence type="ECO:0000259" key="1">
    <source>
        <dbReference type="Pfam" id="PF08818"/>
    </source>
</evidence>
<accession>A0A7X4K788</accession>
<dbReference type="RefSeq" id="WP_160984757.1">
    <property type="nucleotide sequence ID" value="NZ_WVTD01000002.1"/>
</dbReference>
<dbReference type="SUPFAM" id="SSF159888">
    <property type="entry name" value="YdhG-like"/>
    <property type="match status" value="1"/>
</dbReference>
<name>A0A7X4K788_9SPHN</name>
<keyword evidence="3" id="KW-1185">Reference proteome</keyword>
<gene>
    <name evidence="2" type="ORF">GR702_04465</name>
</gene>
<dbReference type="Pfam" id="PF08818">
    <property type="entry name" value="DUF1801"/>
    <property type="match status" value="1"/>
</dbReference>
<reference evidence="2 3" key="1">
    <citation type="submission" date="2019-12" db="EMBL/GenBank/DDBJ databases">
        <authorList>
            <person name="Feng G."/>
            <person name="Zhu H."/>
        </authorList>
    </citation>
    <scope>NUCLEOTIDE SEQUENCE [LARGE SCALE GENOMIC DNA]</scope>
    <source>
        <strain evidence="2 3">FGD1</strain>
    </source>
</reference>
<comment type="caution">
    <text evidence="2">The sequence shown here is derived from an EMBL/GenBank/DDBJ whole genome shotgun (WGS) entry which is preliminary data.</text>
</comment>
<dbReference type="InterPro" id="IPR014922">
    <property type="entry name" value="YdhG-like"/>
</dbReference>
<sequence>MDRDSRVDAYIAAMAPPVQAMLQHLREAIAAALPDAAETIKWKVPHYTVAGRNVAGLAGFKAHCSLGIHGDKEHSRYIRIGSMADMPGRHELAAILVEARQRITAPKP</sequence>
<dbReference type="AlphaFoldDB" id="A0A7X4K788"/>